<reference evidence="2" key="2">
    <citation type="journal article" date="2024" name="Antonie Van Leeuwenhoek">
        <title>Roseihalotalea indica gen. nov., sp. nov., a halophilic Bacteroidetes from mesopelagic Southwest Indian Ocean with higher carbohydrate metabolic potential.</title>
        <authorList>
            <person name="Chen B."/>
            <person name="Zhang M."/>
            <person name="Lin D."/>
            <person name="Ye J."/>
            <person name="Tang K."/>
        </authorList>
    </citation>
    <scope>NUCLEOTIDE SEQUENCE</scope>
    <source>
        <strain evidence="2">TK19036</strain>
    </source>
</reference>
<feature type="domain" description="Beta-lactamase-related" evidence="1">
    <location>
        <begin position="50"/>
        <end position="370"/>
    </location>
</feature>
<sequence>MPYLAGGTILVIIPFLPIWHSSEPAPLPPSDPYNPYQQQFVEALEDTLQYLFEASGAPGAGIVVVRDSMPILMRGYGLRSVKEPDSVDMHTVFRLASVSKGFASVLAGMLVSDTLLRWSDPVLDYVPSFALISPEQTKEVTIKHVLSHTTGLPYHAYTNLVEAGLLRDDMIKQLANVNLIGSVGQWYSYQNVAYGVIEPVLEAATIKSYQSLMEERVFEPLHMSDASIWYNNIMETPNKALPHLRGRGGWVPIPISESYYNVPSAGGVNASIMDMGQWLIALLGNRPEVLPTQALDTIFAPQIKTPIENRYFRYWNHLEGTYYGLGWRVLQYAGDTVAYHGGYANGYRSAIAVDRGNQIGICILSNAPSSLVSQAVPVFLDLYKQYAPYIQGWDAQLKEEPLELEIVD</sequence>
<dbReference type="InterPro" id="IPR001466">
    <property type="entry name" value="Beta-lactam-related"/>
</dbReference>
<dbReference type="InterPro" id="IPR012338">
    <property type="entry name" value="Beta-lactam/transpept-like"/>
</dbReference>
<proteinExistence type="predicted"/>
<evidence type="ECO:0000259" key="1">
    <source>
        <dbReference type="Pfam" id="PF00144"/>
    </source>
</evidence>
<dbReference type="Gene3D" id="3.40.710.10">
    <property type="entry name" value="DD-peptidase/beta-lactamase superfamily"/>
    <property type="match status" value="1"/>
</dbReference>
<accession>A0AA49GSG0</accession>
<protein>
    <submittedName>
        <fullName evidence="2">Serine hydrolase</fullName>
    </submittedName>
</protein>
<dbReference type="AlphaFoldDB" id="A0AA49GSG0"/>
<dbReference type="PANTHER" id="PTHR46825:SF15">
    <property type="entry name" value="BETA-LACTAMASE-RELATED DOMAIN-CONTAINING PROTEIN"/>
    <property type="match status" value="1"/>
</dbReference>
<name>A0AA49GSG0_9BACT</name>
<organism evidence="2">
    <name type="scientific">Roseihalotalea indica</name>
    <dbReference type="NCBI Taxonomy" id="2867963"/>
    <lineage>
        <taxon>Bacteria</taxon>
        <taxon>Pseudomonadati</taxon>
        <taxon>Bacteroidota</taxon>
        <taxon>Cytophagia</taxon>
        <taxon>Cytophagales</taxon>
        <taxon>Catalimonadaceae</taxon>
        <taxon>Roseihalotalea</taxon>
    </lineage>
</organism>
<dbReference type="EMBL" id="CP120682">
    <property type="protein sequence ID" value="WKN37950.1"/>
    <property type="molecule type" value="Genomic_DNA"/>
</dbReference>
<dbReference type="Pfam" id="PF00144">
    <property type="entry name" value="Beta-lactamase"/>
    <property type="match status" value="1"/>
</dbReference>
<dbReference type="GO" id="GO:0016787">
    <property type="term" value="F:hydrolase activity"/>
    <property type="evidence" value="ECO:0007669"/>
    <property type="project" value="UniProtKB-KW"/>
</dbReference>
<reference evidence="2" key="1">
    <citation type="journal article" date="2023" name="Comput. Struct. Biotechnol. J.">
        <title>Discovery of a novel marine Bacteroidetes with a rich repertoire of carbohydrate-active enzymes.</title>
        <authorList>
            <person name="Chen B."/>
            <person name="Liu G."/>
            <person name="Chen Q."/>
            <person name="Wang H."/>
            <person name="Liu L."/>
            <person name="Tang K."/>
        </authorList>
    </citation>
    <scope>NUCLEOTIDE SEQUENCE</scope>
    <source>
        <strain evidence="2">TK19036</strain>
    </source>
</reference>
<dbReference type="InterPro" id="IPR050491">
    <property type="entry name" value="AmpC-like"/>
</dbReference>
<evidence type="ECO:0000313" key="2">
    <source>
        <dbReference type="EMBL" id="WKN37950.1"/>
    </source>
</evidence>
<dbReference type="SUPFAM" id="SSF56601">
    <property type="entry name" value="beta-lactamase/transpeptidase-like"/>
    <property type="match status" value="1"/>
</dbReference>
<dbReference type="PANTHER" id="PTHR46825">
    <property type="entry name" value="D-ALANYL-D-ALANINE-CARBOXYPEPTIDASE/ENDOPEPTIDASE AMPH"/>
    <property type="match status" value="1"/>
</dbReference>
<keyword evidence="2" id="KW-0378">Hydrolase</keyword>
<gene>
    <name evidence="2" type="ORF">K4G66_04410</name>
</gene>